<dbReference type="AlphaFoldDB" id="A0A0H5Q740"/>
<name>A0A0H5Q740_9ZZZZ</name>
<accession>A0A0H5Q740</accession>
<proteinExistence type="predicted"/>
<sequence>MALVIPPGFGNAALVFTGANGTQPYVTTIGVDLTAAGGDFVGAANQVFNAWSLSMSDETANSFVLDRVTLAVGSDGPGGSVDSDLAPEAQSRSGTYGPTAISAIARKVTNELGRSGRGRMFLVGAASEADVGADGAILSARRTALQVAMEDFRQQLITGTGGVAPELPPVLLHGPGGSAPSPITGFAISTIVGLVRGRIR</sequence>
<reference evidence="1" key="2">
    <citation type="submission" date="2015-07" db="EMBL/GenBank/DDBJ databases">
        <title>Plasmids, circular viruses and viroids from rat gut.</title>
        <authorList>
            <person name="Jorgensen T.J."/>
            <person name="Hansen M.A."/>
            <person name="Xu Z."/>
            <person name="Tabak M.A."/>
            <person name="Sorensen S.J."/>
            <person name="Hansen L.H."/>
        </authorList>
    </citation>
    <scope>NUCLEOTIDE SEQUENCE</scope>
    <source>
        <strain evidence="1">RGFK1438</strain>
    </source>
</reference>
<organism evidence="1">
    <name type="scientific">uncultured prokaryote</name>
    <dbReference type="NCBI Taxonomy" id="198431"/>
    <lineage>
        <taxon>unclassified sequences</taxon>
        <taxon>environmental samples</taxon>
    </lineage>
</organism>
<dbReference type="EMBL" id="LN853983">
    <property type="protein sequence ID" value="CRY97244.1"/>
    <property type="molecule type" value="Genomic_DNA"/>
</dbReference>
<evidence type="ECO:0000313" key="1">
    <source>
        <dbReference type="EMBL" id="CRY97244.1"/>
    </source>
</evidence>
<reference evidence="1" key="1">
    <citation type="submission" date="2015-06" db="EMBL/GenBank/DDBJ databases">
        <authorList>
            <person name="Joergensen T."/>
        </authorList>
    </citation>
    <scope>NUCLEOTIDE SEQUENCE</scope>
    <source>
        <strain evidence="1">RGFK1438</strain>
    </source>
</reference>
<protein>
    <submittedName>
        <fullName evidence="1">Uncharacterized protein</fullName>
    </submittedName>
</protein>